<dbReference type="Proteomes" id="UP000181992">
    <property type="component" value="Unassembled WGS sequence"/>
</dbReference>
<organism evidence="1 2">
    <name type="scientific">Candidatus Nomurabacteria bacterium CG1_02_43_90</name>
    <dbReference type="NCBI Taxonomy" id="1805281"/>
    <lineage>
        <taxon>Bacteria</taxon>
        <taxon>Candidatus Nomuraibacteriota</taxon>
    </lineage>
</organism>
<protein>
    <submittedName>
        <fullName evidence="1">Uncharacterized protein</fullName>
    </submittedName>
</protein>
<reference evidence="1 2" key="1">
    <citation type="journal article" date="2016" name="Environ. Microbiol.">
        <title>Genomic resolution of a cold subsurface aquifer community provides metabolic insights for novel microbes adapted to high CO concentrations.</title>
        <authorList>
            <person name="Probst A.J."/>
            <person name="Castelle C.J."/>
            <person name="Singh A."/>
            <person name="Brown C.T."/>
            <person name="Anantharaman K."/>
            <person name="Sharon I."/>
            <person name="Hug L.A."/>
            <person name="Burstein D."/>
            <person name="Emerson J.B."/>
            <person name="Thomas B.C."/>
            <person name="Banfield J.F."/>
        </authorList>
    </citation>
    <scope>NUCLEOTIDE SEQUENCE [LARGE SCALE GENOMIC DNA]</scope>
    <source>
        <strain evidence="1">CG1_02_43_90</strain>
    </source>
</reference>
<name>A0A1J4V0Y0_9BACT</name>
<proteinExistence type="predicted"/>
<gene>
    <name evidence="1" type="ORF">AUJ77_01605</name>
</gene>
<dbReference type="EMBL" id="MNVN01000012">
    <property type="protein sequence ID" value="OIO30826.1"/>
    <property type="molecule type" value="Genomic_DNA"/>
</dbReference>
<evidence type="ECO:0000313" key="1">
    <source>
        <dbReference type="EMBL" id="OIO30826.1"/>
    </source>
</evidence>
<comment type="caution">
    <text evidence="1">The sequence shown here is derived from an EMBL/GenBank/DDBJ whole genome shotgun (WGS) entry which is preliminary data.</text>
</comment>
<sequence>MTKSDSTESPSPTNIIKKLTAIIIKGNPKFIDHNIKADKFYKSIKNFLEALGYEAKFNNGEPYTSPEKADLWIGHSRGYLRLRFALKGTHILAFGSSSKNAINHPKDNSVKIAYPSDVLPNEFHYVFTKKMREAILAQSF</sequence>
<evidence type="ECO:0000313" key="2">
    <source>
        <dbReference type="Proteomes" id="UP000181992"/>
    </source>
</evidence>
<accession>A0A1J4V0Y0</accession>
<dbReference type="AlphaFoldDB" id="A0A1J4V0Y0"/>